<dbReference type="EMBL" id="CM000881">
    <property type="protein sequence ID" value="PNT70131.1"/>
    <property type="molecule type" value="Genomic_DNA"/>
</dbReference>
<evidence type="ECO:0000313" key="3">
    <source>
        <dbReference type="Proteomes" id="UP000008810"/>
    </source>
</evidence>
<dbReference type="OrthoDB" id="21550at2759"/>
<protein>
    <submittedName>
        <fullName evidence="1 2">Uncharacterized protein</fullName>
    </submittedName>
</protein>
<dbReference type="EnsemblPlants" id="PNT70131">
    <property type="protein sequence ID" value="PNT70131"/>
    <property type="gene ID" value="BRADI_2g06373v3"/>
</dbReference>
<dbReference type="AlphaFoldDB" id="A0A2K2D775"/>
<reference evidence="2" key="3">
    <citation type="submission" date="2018-08" db="UniProtKB">
        <authorList>
            <consortium name="EnsemblPlants"/>
        </authorList>
    </citation>
    <scope>IDENTIFICATION</scope>
    <source>
        <strain evidence="2">cv. Bd21</strain>
    </source>
</reference>
<dbReference type="Proteomes" id="UP000008810">
    <property type="component" value="Chromosome 2"/>
</dbReference>
<organism evidence="1">
    <name type="scientific">Brachypodium distachyon</name>
    <name type="common">Purple false brome</name>
    <name type="synonym">Trachynia distachya</name>
    <dbReference type="NCBI Taxonomy" id="15368"/>
    <lineage>
        <taxon>Eukaryota</taxon>
        <taxon>Viridiplantae</taxon>
        <taxon>Streptophyta</taxon>
        <taxon>Embryophyta</taxon>
        <taxon>Tracheophyta</taxon>
        <taxon>Spermatophyta</taxon>
        <taxon>Magnoliopsida</taxon>
        <taxon>Liliopsida</taxon>
        <taxon>Poales</taxon>
        <taxon>Poaceae</taxon>
        <taxon>BOP clade</taxon>
        <taxon>Pooideae</taxon>
        <taxon>Stipodae</taxon>
        <taxon>Brachypodieae</taxon>
        <taxon>Brachypodium</taxon>
    </lineage>
</organism>
<proteinExistence type="predicted"/>
<sequence length="122" mass="13543">MDALLEEGELMVGIDGDDEGEAGKGHIKSENEVLPPVPRLKCSWNPHHKALPVGTISAVSLVFSFEFSSKLLSEFVLDNTIFKKKQFVGTSSFLLPPSRTEGIHSFQDLTFTNSNSNYMWII</sequence>
<reference evidence="1 2" key="1">
    <citation type="journal article" date="2010" name="Nature">
        <title>Genome sequencing and analysis of the model grass Brachypodium distachyon.</title>
        <authorList>
            <consortium name="International Brachypodium Initiative"/>
        </authorList>
    </citation>
    <scope>NUCLEOTIDE SEQUENCE [LARGE SCALE GENOMIC DNA]</scope>
    <source>
        <strain evidence="1 2">Bd21</strain>
    </source>
</reference>
<dbReference type="STRING" id="15368.A0A2K2D775"/>
<dbReference type="InParanoid" id="A0A2K2D775"/>
<dbReference type="Gramene" id="PNT70131">
    <property type="protein sequence ID" value="PNT70131"/>
    <property type="gene ID" value="BRADI_2g06373v3"/>
</dbReference>
<keyword evidence="3" id="KW-1185">Reference proteome</keyword>
<evidence type="ECO:0000313" key="1">
    <source>
        <dbReference type="EMBL" id="PNT70131.1"/>
    </source>
</evidence>
<reference evidence="1" key="2">
    <citation type="submission" date="2017-06" db="EMBL/GenBank/DDBJ databases">
        <title>WGS assembly of Brachypodium distachyon.</title>
        <authorList>
            <consortium name="The International Brachypodium Initiative"/>
            <person name="Lucas S."/>
            <person name="Harmon-Smith M."/>
            <person name="Lail K."/>
            <person name="Tice H."/>
            <person name="Grimwood J."/>
            <person name="Bruce D."/>
            <person name="Barry K."/>
            <person name="Shu S."/>
            <person name="Lindquist E."/>
            <person name="Wang M."/>
            <person name="Pitluck S."/>
            <person name="Vogel J.P."/>
            <person name="Garvin D.F."/>
            <person name="Mockler T.C."/>
            <person name="Schmutz J."/>
            <person name="Rokhsar D."/>
            <person name="Bevan M.W."/>
        </authorList>
    </citation>
    <scope>NUCLEOTIDE SEQUENCE</scope>
    <source>
        <strain evidence="1">Bd21</strain>
    </source>
</reference>
<name>A0A2K2D775_BRADI</name>
<accession>A0A2K2D775</accession>
<evidence type="ECO:0000313" key="2">
    <source>
        <dbReference type="EnsemblPlants" id="PNT70131"/>
    </source>
</evidence>
<gene>
    <name evidence="1" type="ORF">BRADI_2g06373v3</name>
</gene>